<evidence type="ECO:0000259" key="2">
    <source>
        <dbReference type="Pfam" id="PF24042"/>
    </source>
</evidence>
<name>A0ABD5PJU3_9EURY</name>
<dbReference type="Proteomes" id="UP001595898">
    <property type="component" value="Unassembled WGS sequence"/>
</dbReference>
<keyword evidence="4" id="KW-1185">Reference proteome</keyword>
<accession>A0ABD5PJU3</accession>
<proteinExistence type="predicted"/>
<dbReference type="InterPro" id="IPR055775">
    <property type="entry name" value="DUF7351"/>
</dbReference>
<feature type="domain" description="DUF7351" evidence="2">
    <location>
        <begin position="119"/>
        <end position="301"/>
    </location>
</feature>
<gene>
    <name evidence="3" type="ORF">ACFO5R_01930</name>
</gene>
<evidence type="ECO:0000313" key="3">
    <source>
        <dbReference type="EMBL" id="MFC4540684.1"/>
    </source>
</evidence>
<dbReference type="Pfam" id="PF24042">
    <property type="entry name" value="DUF7351"/>
    <property type="match status" value="1"/>
</dbReference>
<protein>
    <recommendedName>
        <fullName evidence="5">ArsR family transcriptional regulator</fullName>
    </recommendedName>
</protein>
<feature type="domain" description="DUF7347" evidence="1">
    <location>
        <begin position="11"/>
        <end position="98"/>
    </location>
</feature>
<dbReference type="Pfam" id="PF24038">
    <property type="entry name" value="DUF7347"/>
    <property type="match status" value="1"/>
</dbReference>
<dbReference type="AlphaFoldDB" id="A0ABD5PJU3"/>
<evidence type="ECO:0000259" key="1">
    <source>
        <dbReference type="Pfam" id="PF24038"/>
    </source>
</evidence>
<sequence>MADEPDDELTPQSAFSALASEVRVEILRTLGSAPASIEDLEYVPIDRRDAYGMQYSTLRKRVGVDDKGRFTYHLSQLTGTFVDHCDGRYQLNWLGQFAYRFLVAGAFSSTPTRREFETDAACPRCRTAARARYTDEQLFFVDCPDCDCRLAMVHVPGRTDGARSREALLDAAAQRFRAVLFSIGNRRCPWCAGELETTITLPGADDSFLSRYRDQPIVTVRCRDCSGAYYPTVGETLVVAPPVVSFLHRHGIDPSDRPPWEFPFAVDGDRTSVLERDPTRVAVTVRAGEDELTVVVDESLETGVRR</sequence>
<comment type="caution">
    <text evidence="3">The sequence shown here is derived from an EMBL/GenBank/DDBJ whole genome shotgun (WGS) entry which is preliminary data.</text>
</comment>
<dbReference type="RefSeq" id="WP_250138847.1">
    <property type="nucleotide sequence ID" value="NZ_JALIQP010000001.1"/>
</dbReference>
<evidence type="ECO:0008006" key="5">
    <source>
        <dbReference type="Google" id="ProtNLM"/>
    </source>
</evidence>
<dbReference type="EMBL" id="JBHSFA010000002">
    <property type="protein sequence ID" value="MFC4540684.1"/>
    <property type="molecule type" value="Genomic_DNA"/>
</dbReference>
<evidence type="ECO:0000313" key="4">
    <source>
        <dbReference type="Proteomes" id="UP001595898"/>
    </source>
</evidence>
<reference evidence="3 4" key="1">
    <citation type="journal article" date="2019" name="Int. J. Syst. Evol. Microbiol.">
        <title>The Global Catalogue of Microorganisms (GCM) 10K type strain sequencing project: providing services to taxonomists for standard genome sequencing and annotation.</title>
        <authorList>
            <consortium name="The Broad Institute Genomics Platform"/>
            <consortium name="The Broad Institute Genome Sequencing Center for Infectious Disease"/>
            <person name="Wu L."/>
            <person name="Ma J."/>
        </authorList>
    </citation>
    <scope>NUCLEOTIDE SEQUENCE [LARGE SCALE GENOMIC DNA]</scope>
    <source>
        <strain evidence="3 4">WLHS5</strain>
    </source>
</reference>
<organism evidence="3 4">
    <name type="scientific">Halosolutus amylolyticus</name>
    <dbReference type="NCBI Taxonomy" id="2932267"/>
    <lineage>
        <taxon>Archaea</taxon>
        <taxon>Methanobacteriati</taxon>
        <taxon>Methanobacteriota</taxon>
        <taxon>Stenosarchaea group</taxon>
        <taxon>Halobacteria</taxon>
        <taxon>Halobacteriales</taxon>
        <taxon>Natrialbaceae</taxon>
        <taxon>Halosolutus</taxon>
    </lineage>
</organism>
<dbReference type="InterPro" id="IPR055771">
    <property type="entry name" value="DUF7347"/>
</dbReference>